<dbReference type="PROSITE" id="PS01086">
    <property type="entry name" value="RIBUL_P_3_EPIMER_2"/>
    <property type="match status" value="1"/>
</dbReference>
<evidence type="ECO:0000256" key="8">
    <source>
        <dbReference type="ARBA" id="ARBA00022723"/>
    </source>
</evidence>
<evidence type="ECO:0000256" key="6">
    <source>
        <dbReference type="ARBA" id="ARBA00009541"/>
    </source>
</evidence>
<evidence type="ECO:0000313" key="12">
    <source>
        <dbReference type="Proteomes" id="UP000677218"/>
    </source>
</evidence>
<dbReference type="InterPro" id="IPR000056">
    <property type="entry name" value="Ribul_P_3_epim-like"/>
</dbReference>
<comment type="similarity">
    <text evidence="6">Belongs to the ribulose-phosphate 3-epimerase family.</text>
</comment>
<dbReference type="RefSeq" id="WP_212780943.1">
    <property type="nucleotide sequence ID" value="NZ_BMAY01000007.1"/>
</dbReference>
<dbReference type="GO" id="GO:0004750">
    <property type="term" value="F:D-ribulose-phosphate 3-epimerase activity"/>
    <property type="evidence" value="ECO:0007669"/>
    <property type="project" value="UniProtKB-UniRule"/>
</dbReference>
<sequence length="219" mass="24213">MLIAPSILNANNLKLDESIKKALEAGITRFHIDIMDGHFVPNLAYGPQLIKDFKRSYPMIEAEVHLMSDMPKTLVPAFAKAGADLMLLHYEAMDESQLLYWLDYLHSSGIKTGIALNPETPVSVLEKFLDKIDQVLVMTVHPGFGGQGFIQESPEKIAEVKTLLAKTKRRISVEVDGGINDQTAKLCRQAGCDIFVAGSFIFSKGVVKQQLAKLEEAIK</sequence>
<name>A0A916VJ72_9LACO</name>
<dbReference type="InterPro" id="IPR013785">
    <property type="entry name" value="Aldolase_TIM"/>
</dbReference>
<comment type="cofactor">
    <cofactor evidence="3">
        <name>Co(2+)</name>
        <dbReference type="ChEBI" id="CHEBI:48828"/>
    </cofactor>
</comment>
<dbReference type="InterPro" id="IPR026019">
    <property type="entry name" value="Ribul_P_3_epim"/>
</dbReference>
<dbReference type="AlphaFoldDB" id="A0A916VJ72"/>
<evidence type="ECO:0000256" key="1">
    <source>
        <dbReference type="ARBA" id="ARBA00001782"/>
    </source>
</evidence>
<proteinExistence type="inferred from homology"/>
<evidence type="ECO:0000313" key="11">
    <source>
        <dbReference type="EMBL" id="GFZ27254.1"/>
    </source>
</evidence>
<dbReference type="FunFam" id="3.20.20.70:FF:000004">
    <property type="entry name" value="Ribulose-phosphate 3-epimerase"/>
    <property type="match status" value="1"/>
</dbReference>
<accession>A0A916VJ72</accession>
<evidence type="ECO:0000256" key="3">
    <source>
        <dbReference type="ARBA" id="ARBA00001941"/>
    </source>
</evidence>
<dbReference type="InterPro" id="IPR011060">
    <property type="entry name" value="RibuloseP-bd_barrel"/>
</dbReference>
<comment type="cofactor">
    <cofactor evidence="5">
        <name>Fe(2+)</name>
        <dbReference type="ChEBI" id="CHEBI:29033"/>
    </cofactor>
</comment>
<dbReference type="NCBIfam" id="NF004076">
    <property type="entry name" value="PRK05581.1-4"/>
    <property type="match status" value="1"/>
</dbReference>
<dbReference type="Proteomes" id="UP000677218">
    <property type="component" value="Unassembled WGS sequence"/>
</dbReference>
<dbReference type="SUPFAM" id="SSF51366">
    <property type="entry name" value="Ribulose-phoshate binding barrel"/>
    <property type="match status" value="1"/>
</dbReference>
<evidence type="ECO:0000256" key="2">
    <source>
        <dbReference type="ARBA" id="ARBA00001936"/>
    </source>
</evidence>
<evidence type="ECO:0000256" key="10">
    <source>
        <dbReference type="NCBIfam" id="TIGR01163"/>
    </source>
</evidence>
<dbReference type="EC" id="5.1.3.1" evidence="7 10"/>
<dbReference type="Gene3D" id="3.20.20.70">
    <property type="entry name" value="Aldolase class I"/>
    <property type="match status" value="1"/>
</dbReference>
<comment type="caution">
    <text evidence="11">The sequence shown here is derived from an EMBL/GenBank/DDBJ whole genome shotgun (WGS) entry which is preliminary data.</text>
</comment>
<dbReference type="GO" id="GO:0046872">
    <property type="term" value="F:metal ion binding"/>
    <property type="evidence" value="ECO:0007669"/>
    <property type="project" value="UniProtKB-KW"/>
</dbReference>
<dbReference type="EMBL" id="BMAY01000007">
    <property type="protein sequence ID" value="GFZ27254.1"/>
    <property type="molecule type" value="Genomic_DNA"/>
</dbReference>
<dbReference type="GO" id="GO:0005737">
    <property type="term" value="C:cytoplasm"/>
    <property type="evidence" value="ECO:0007669"/>
    <property type="project" value="UniProtKB-ARBA"/>
</dbReference>
<dbReference type="PROSITE" id="PS01085">
    <property type="entry name" value="RIBUL_P_3_EPIMER_1"/>
    <property type="match status" value="1"/>
</dbReference>
<evidence type="ECO:0000256" key="7">
    <source>
        <dbReference type="ARBA" id="ARBA00013188"/>
    </source>
</evidence>
<comment type="cofactor">
    <cofactor evidence="2">
        <name>Mn(2+)</name>
        <dbReference type="ChEBI" id="CHEBI:29035"/>
    </cofactor>
</comment>
<dbReference type="NCBIfam" id="TIGR01163">
    <property type="entry name" value="rpe"/>
    <property type="match status" value="1"/>
</dbReference>
<dbReference type="PANTHER" id="PTHR11749">
    <property type="entry name" value="RIBULOSE-5-PHOSPHATE-3-EPIMERASE"/>
    <property type="match status" value="1"/>
</dbReference>
<organism evidence="11 12">
    <name type="scientific">Lactobacillus corticis</name>
    <dbReference type="NCBI Taxonomy" id="2201249"/>
    <lineage>
        <taxon>Bacteria</taxon>
        <taxon>Bacillati</taxon>
        <taxon>Bacillota</taxon>
        <taxon>Bacilli</taxon>
        <taxon>Lactobacillales</taxon>
        <taxon>Lactobacillaceae</taxon>
        <taxon>Lactobacillus</taxon>
    </lineage>
</organism>
<gene>
    <name evidence="11" type="primary">rpe_1</name>
    <name evidence="11" type="ORF">LCB40_11340</name>
</gene>
<evidence type="ECO:0000256" key="5">
    <source>
        <dbReference type="ARBA" id="ARBA00001954"/>
    </source>
</evidence>
<comment type="catalytic activity">
    <reaction evidence="1">
        <text>D-ribulose 5-phosphate = D-xylulose 5-phosphate</text>
        <dbReference type="Rhea" id="RHEA:13677"/>
        <dbReference type="ChEBI" id="CHEBI:57737"/>
        <dbReference type="ChEBI" id="CHEBI:58121"/>
        <dbReference type="EC" id="5.1.3.1"/>
    </reaction>
</comment>
<keyword evidence="9" id="KW-0413">Isomerase</keyword>
<reference evidence="11" key="1">
    <citation type="submission" date="2020-08" db="EMBL/GenBank/DDBJ databases">
        <title>Taxonomic study for Lactobacillus species isolated from hardwood bark.</title>
        <authorList>
            <person name="Tohno M."/>
            <person name="Tanizawa Y."/>
        </authorList>
    </citation>
    <scope>NUCLEOTIDE SEQUENCE</scope>
    <source>
        <strain evidence="11">B40</strain>
    </source>
</reference>
<comment type="cofactor">
    <cofactor evidence="4">
        <name>Zn(2+)</name>
        <dbReference type="ChEBI" id="CHEBI:29105"/>
    </cofactor>
</comment>
<dbReference type="GO" id="GO:0006098">
    <property type="term" value="P:pentose-phosphate shunt"/>
    <property type="evidence" value="ECO:0007669"/>
    <property type="project" value="UniProtKB-UniRule"/>
</dbReference>
<keyword evidence="12" id="KW-1185">Reference proteome</keyword>
<evidence type="ECO:0000256" key="4">
    <source>
        <dbReference type="ARBA" id="ARBA00001947"/>
    </source>
</evidence>
<protein>
    <recommendedName>
        <fullName evidence="7 10">Ribulose-phosphate 3-epimerase</fullName>
        <ecNumber evidence="7 10">5.1.3.1</ecNumber>
    </recommendedName>
</protein>
<evidence type="ECO:0000256" key="9">
    <source>
        <dbReference type="ARBA" id="ARBA00023235"/>
    </source>
</evidence>
<dbReference type="GO" id="GO:0005975">
    <property type="term" value="P:carbohydrate metabolic process"/>
    <property type="evidence" value="ECO:0007669"/>
    <property type="project" value="InterPro"/>
</dbReference>
<keyword evidence="8" id="KW-0479">Metal-binding</keyword>
<dbReference type="CDD" id="cd00429">
    <property type="entry name" value="RPE"/>
    <property type="match status" value="1"/>
</dbReference>
<dbReference type="Pfam" id="PF00834">
    <property type="entry name" value="Ribul_P_3_epim"/>
    <property type="match status" value="1"/>
</dbReference>